<gene>
    <name evidence="2" type="ORF">HGA08_30600</name>
</gene>
<name>A0A846Y5Q2_9NOCA</name>
<feature type="region of interest" description="Disordered" evidence="1">
    <location>
        <begin position="409"/>
        <end position="441"/>
    </location>
</feature>
<proteinExistence type="predicted"/>
<sequence length="441" mass="47167">MHTTIRDDLRWEGDAARAADDKADREQTQMRAIATAYDDLSAACSGAHNELNFPVSEIKKILTHYATPPVSVGDDWSVTGIEDPDSEAGIQLSRLSGLVTTLAAADVKWSTAIATANDELSRMAPASALIAEDIAIQQIEYKDERANPDRVRTSAAAFQQMFGRPPVSPSDWSTAEVLNPKSYSDKYQGVDPEIRVVRIKPVPGQGVVRTSHYIEQRDVSNPFGGGTNFNPAARDMGDNRTNDANFDPEHARVSTYVDYENGIVVMRQNPSVEMNGDGSPGDAKVAAPSGQVWQNTDGSVRVQYSAANPFAPPLSDDLGSHSATVNGDLVFSPGENGVTINGTRTDYPSLEAYQDRPDGSTSTLAIDPAAVGNSAGPAMNLPFHHEVGPEGGTAFYQFNEPDGWNYEYDVPVPGGPKPSTSFGSVESPPTVPAPSLPKGMI</sequence>
<evidence type="ECO:0008006" key="4">
    <source>
        <dbReference type="Google" id="ProtNLM"/>
    </source>
</evidence>
<reference evidence="2 3" key="1">
    <citation type="submission" date="2020-04" db="EMBL/GenBank/DDBJ databases">
        <title>MicrobeNet Type strains.</title>
        <authorList>
            <person name="Nicholson A.C."/>
        </authorList>
    </citation>
    <scope>NUCLEOTIDE SEQUENCE [LARGE SCALE GENOMIC DNA]</scope>
    <source>
        <strain evidence="2 3">JCM 12354</strain>
    </source>
</reference>
<dbReference type="AlphaFoldDB" id="A0A846Y5Q2"/>
<evidence type="ECO:0000313" key="2">
    <source>
        <dbReference type="EMBL" id="NKY54533.1"/>
    </source>
</evidence>
<comment type="caution">
    <text evidence="2">The sequence shown here is derived from an EMBL/GenBank/DDBJ whole genome shotgun (WGS) entry which is preliminary data.</text>
</comment>
<organism evidence="2 3">
    <name type="scientific">Nocardia vermiculata</name>
    <dbReference type="NCBI Taxonomy" id="257274"/>
    <lineage>
        <taxon>Bacteria</taxon>
        <taxon>Bacillati</taxon>
        <taxon>Actinomycetota</taxon>
        <taxon>Actinomycetes</taxon>
        <taxon>Mycobacteriales</taxon>
        <taxon>Nocardiaceae</taxon>
        <taxon>Nocardia</taxon>
    </lineage>
</organism>
<accession>A0A846Y5Q2</accession>
<dbReference type="EMBL" id="JAAXOP010000033">
    <property type="protein sequence ID" value="NKY54533.1"/>
    <property type="molecule type" value="Genomic_DNA"/>
</dbReference>
<evidence type="ECO:0000313" key="3">
    <source>
        <dbReference type="Proteomes" id="UP000565711"/>
    </source>
</evidence>
<dbReference type="Proteomes" id="UP000565711">
    <property type="component" value="Unassembled WGS sequence"/>
</dbReference>
<evidence type="ECO:0000256" key="1">
    <source>
        <dbReference type="SAM" id="MobiDB-lite"/>
    </source>
</evidence>
<protein>
    <recommendedName>
        <fullName evidence="4">DUF4226 domain-containing protein</fullName>
    </recommendedName>
</protein>
<keyword evidence="3" id="KW-1185">Reference proteome</keyword>